<protein>
    <submittedName>
        <fullName evidence="1">Uncharacterized protein</fullName>
    </submittedName>
</protein>
<sequence>MKGQHITVAAVFFPHFYPQIIRITVLQTKRRGIFCCVASRGMVEYRPVLKESLS</sequence>
<keyword evidence="2" id="KW-1185">Reference proteome</keyword>
<organism evidence="1 2">
    <name type="scientific">Citrobacter rodentium (strain ICC168)</name>
    <name type="common">Citrobacter freundii biotype 4280</name>
    <dbReference type="NCBI Taxonomy" id="637910"/>
    <lineage>
        <taxon>Bacteria</taxon>
        <taxon>Pseudomonadati</taxon>
        <taxon>Pseudomonadota</taxon>
        <taxon>Gammaproteobacteria</taxon>
        <taxon>Enterobacterales</taxon>
        <taxon>Enterobacteriaceae</taxon>
        <taxon>Citrobacter</taxon>
    </lineage>
</organism>
<accession>D2TSA0</accession>
<dbReference type="AlphaFoldDB" id="D2TSA0"/>
<name>D2TSA0_CITRI</name>
<dbReference type="STRING" id="637910.ROD_23181"/>
<evidence type="ECO:0000313" key="1">
    <source>
        <dbReference type="EMBL" id="CBG89066.1"/>
    </source>
</evidence>
<proteinExistence type="predicted"/>
<dbReference type="Proteomes" id="UP000001889">
    <property type="component" value="Chromosome"/>
</dbReference>
<dbReference type="EMBL" id="FN543502">
    <property type="protein sequence ID" value="CBG89066.1"/>
    <property type="molecule type" value="Genomic_DNA"/>
</dbReference>
<reference evidence="1 2" key="1">
    <citation type="journal article" date="2010" name="J. Bacteriol.">
        <title>The Citrobacter rodentium genome sequence reveals convergent evolution with human pathogenic Escherichia coli.</title>
        <authorList>
            <person name="Petty N.K."/>
            <person name="Bulgin R."/>
            <person name="Crepin V.F."/>
            <person name="Cerdeno-Tarraga A.M."/>
            <person name="Schroeder G.N."/>
            <person name="Quail M.A."/>
            <person name="Lennard N."/>
            <person name="Corton C."/>
            <person name="Barron A."/>
            <person name="Clark L."/>
            <person name="Toribio A.L."/>
            <person name="Parkhill J."/>
            <person name="Dougan G."/>
            <person name="Frankel G."/>
            <person name="Thomson N.R."/>
        </authorList>
    </citation>
    <scope>NUCLEOTIDE SEQUENCE [LARGE SCALE GENOMIC DNA]</scope>
    <source>
        <strain evidence="1 2">ICC168</strain>
    </source>
</reference>
<dbReference type="HOGENOM" id="CLU_213168_0_0_6"/>
<evidence type="ECO:0000313" key="2">
    <source>
        <dbReference type="Proteomes" id="UP000001889"/>
    </source>
</evidence>
<dbReference type="KEGG" id="cro:ROD_23181"/>
<gene>
    <name evidence="1" type="ordered locus">ROD_23181</name>
</gene>